<keyword evidence="3" id="KW-1185">Reference proteome</keyword>
<comment type="caution">
    <text evidence="2">The sequence shown here is derived from an EMBL/GenBank/DDBJ whole genome shotgun (WGS) entry which is preliminary data.</text>
</comment>
<feature type="region of interest" description="Disordered" evidence="1">
    <location>
        <begin position="1"/>
        <end position="20"/>
    </location>
</feature>
<name>A0AAN9BAN3_9CAEN</name>
<gene>
    <name evidence="2" type="ORF">V1264_023077</name>
</gene>
<organism evidence="2 3">
    <name type="scientific">Littorina saxatilis</name>
    <dbReference type="NCBI Taxonomy" id="31220"/>
    <lineage>
        <taxon>Eukaryota</taxon>
        <taxon>Metazoa</taxon>
        <taxon>Spiralia</taxon>
        <taxon>Lophotrochozoa</taxon>
        <taxon>Mollusca</taxon>
        <taxon>Gastropoda</taxon>
        <taxon>Caenogastropoda</taxon>
        <taxon>Littorinimorpha</taxon>
        <taxon>Littorinoidea</taxon>
        <taxon>Littorinidae</taxon>
        <taxon>Littorina</taxon>
    </lineage>
</organism>
<sequence>MERVPRSTKTEKSGSPDAGHIHYHAYHRYRFQKMFCRIRTDPTLWSQSIPYDQDVFVKGPESLKNSALLSHERSRGHLLARNVPSKSMNMNLLVFGPSNF</sequence>
<proteinExistence type="predicted"/>
<dbReference type="EMBL" id="JBAMIC010000011">
    <property type="protein sequence ID" value="KAK7100075.1"/>
    <property type="molecule type" value="Genomic_DNA"/>
</dbReference>
<evidence type="ECO:0000313" key="3">
    <source>
        <dbReference type="Proteomes" id="UP001374579"/>
    </source>
</evidence>
<dbReference type="AlphaFoldDB" id="A0AAN9BAN3"/>
<dbReference type="Proteomes" id="UP001374579">
    <property type="component" value="Unassembled WGS sequence"/>
</dbReference>
<accession>A0AAN9BAN3</accession>
<protein>
    <submittedName>
        <fullName evidence="2">Uncharacterized protein</fullName>
    </submittedName>
</protein>
<evidence type="ECO:0000256" key="1">
    <source>
        <dbReference type="SAM" id="MobiDB-lite"/>
    </source>
</evidence>
<evidence type="ECO:0000313" key="2">
    <source>
        <dbReference type="EMBL" id="KAK7100075.1"/>
    </source>
</evidence>
<reference evidence="2 3" key="1">
    <citation type="submission" date="2024-02" db="EMBL/GenBank/DDBJ databases">
        <title>Chromosome-scale genome assembly of the rough periwinkle Littorina saxatilis.</title>
        <authorList>
            <person name="De Jode A."/>
            <person name="Faria R."/>
            <person name="Formenti G."/>
            <person name="Sims Y."/>
            <person name="Smith T.P."/>
            <person name="Tracey A."/>
            <person name="Wood J.M.D."/>
            <person name="Zagrodzka Z.B."/>
            <person name="Johannesson K."/>
            <person name="Butlin R.K."/>
            <person name="Leder E.H."/>
        </authorList>
    </citation>
    <scope>NUCLEOTIDE SEQUENCE [LARGE SCALE GENOMIC DNA]</scope>
    <source>
        <strain evidence="2">Snail1</strain>
        <tissue evidence="2">Muscle</tissue>
    </source>
</reference>
<feature type="compositionally biased region" description="Basic and acidic residues" evidence="1">
    <location>
        <begin position="1"/>
        <end position="14"/>
    </location>
</feature>